<dbReference type="Gene3D" id="3.90.550.10">
    <property type="entry name" value="Spore Coat Polysaccharide Biosynthesis Protein SpsA, Chain A"/>
    <property type="match status" value="1"/>
</dbReference>
<sequence length="695" mass="79874">MKHPKIAAIIVSYNGEKWIQACINSIIDNMYENLHIIMVDNNSQDNTVSIAEKHNAEITILRQKKNLGYGQGANTGIAYALSVHADYIFLLNQDIKLSKTCIMNLVKNCENNDNISIATPFQLTYDGSKTDPGFEKLVQTSKWFQHSLTGNKVSEYYEIEALIGAAVFFRADLFEKIGYFDPLFFLYHEEGDLCRRAKYHGFKIYLIAEAKIFHEHTQLNSQKMSFKAQFASLYGYYIYILKNPFKSFALNIIECIGILIQWSLRDINLIKIIKRTGINIIAAFAVICLVPRILKSRKKDMKKKSQKKKFFVFAYWHDPYWKQFAGAIVKISDLCSNLAGFGHDVTLFVPRYHFNKKNISFKIAEVPFLDKAFFRFISFNIMLILVLIKHSVIKQPDIFYVRRMQSIVPMIFARIFKGQLFFEINDDPYRQIHHEGLKVSFFIRSYLSIKTDQINLRYCRRAFVITKEIKEKIINNYPVINQKKMVILPSGANIDMLRPLEKKTCCLKLNLNPGIKYIGFVGSIFKYQGLDILISSARYILNKYPSAIFLIIGQGPEKKNLIKKVSDEKLLESFIFSGQVNYENLADYIGCFDVCAAPYLPESGMSSPVKIFDYLACGKPVAASYIKGATDIFTETEAVRFVQPNNPLMLAHAVIELLDNEDTAEKLGKKGRAFVVEKYNRKKNAEIISDHAEKF</sequence>
<dbReference type="PANTHER" id="PTHR43179:SF12">
    <property type="entry name" value="GALACTOFURANOSYLTRANSFERASE GLFT2"/>
    <property type="match status" value="1"/>
</dbReference>
<dbReference type="SUPFAM" id="SSF53448">
    <property type="entry name" value="Nucleotide-diphospho-sugar transferases"/>
    <property type="match status" value="1"/>
</dbReference>
<dbReference type="CDD" id="cd04186">
    <property type="entry name" value="GT_2_like_c"/>
    <property type="match status" value="1"/>
</dbReference>
<keyword evidence="3" id="KW-0808">Transferase</keyword>
<evidence type="ECO:0000256" key="3">
    <source>
        <dbReference type="ARBA" id="ARBA00022679"/>
    </source>
</evidence>
<evidence type="ECO:0000313" key="6">
    <source>
        <dbReference type="EMBL" id="QTA79480.1"/>
    </source>
</evidence>
<dbReference type="Pfam" id="PF00534">
    <property type="entry name" value="Glycos_transf_1"/>
    <property type="match status" value="1"/>
</dbReference>
<dbReference type="PANTHER" id="PTHR43179">
    <property type="entry name" value="RHAMNOSYLTRANSFERASE WBBL"/>
    <property type="match status" value="1"/>
</dbReference>
<dbReference type="InterPro" id="IPR001173">
    <property type="entry name" value="Glyco_trans_2-like"/>
</dbReference>
<dbReference type="PROSITE" id="PS00498">
    <property type="entry name" value="TYROSINASE_2"/>
    <property type="match status" value="1"/>
</dbReference>
<dbReference type="GO" id="GO:0016757">
    <property type="term" value="F:glycosyltransferase activity"/>
    <property type="evidence" value="ECO:0007669"/>
    <property type="project" value="UniProtKB-KW"/>
</dbReference>
<keyword evidence="4" id="KW-0472">Membrane</keyword>
<evidence type="ECO:0000313" key="7">
    <source>
        <dbReference type="Proteomes" id="UP000663720"/>
    </source>
</evidence>
<feature type="transmembrane region" description="Helical" evidence="4">
    <location>
        <begin position="276"/>
        <end position="294"/>
    </location>
</feature>
<evidence type="ECO:0000256" key="2">
    <source>
        <dbReference type="ARBA" id="ARBA00022676"/>
    </source>
</evidence>
<keyword evidence="4" id="KW-1133">Transmembrane helix</keyword>
<keyword evidence="2" id="KW-0328">Glycosyltransferase</keyword>
<dbReference type="InterPro" id="IPR029044">
    <property type="entry name" value="Nucleotide-diphossugar_trans"/>
</dbReference>
<dbReference type="Pfam" id="PF00535">
    <property type="entry name" value="Glycos_transf_2"/>
    <property type="match status" value="1"/>
</dbReference>
<evidence type="ECO:0000259" key="5">
    <source>
        <dbReference type="PROSITE" id="PS00498"/>
    </source>
</evidence>
<dbReference type="KEGG" id="dli:dnl_17510"/>
<dbReference type="InterPro" id="IPR001296">
    <property type="entry name" value="Glyco_trans_1"/>
</dbReference>
<evidence type="ECO:0000256" key="4">
    <source>
        <dbReference type="SAM" id="Phobius"/>
    </source>
</evidence>
<name>A0A975B619_9BACT</name>
<dbReference type="Proteomes" id="UP000663720">
    <property type="component" value="Chromosome"/>
</dbReference>
<dbReference type="AlphaFoldDB" id="A0A975B619"/>
<dbReference type="EMBL" id="CP061799">
    <property type="protein sequence ID" value="QTA79480.1"/>
    <property type="molecule type" value="Genomic_DNA"/>
</dbReference>
<dbReference type="RefSeq" id="WP_207691230.1">
    <property type="nucleotide sequence ID" value="NZ_CP061799.1"/>
</dbReference>
<dbReference type="Gene3D" id="3.40.50.2000">
    <property type="entry name" value="Glycogen Phosphorylase B"/>
    <property type="match status" value="2"/>
</dbReference>
<feature type="transmembrane region" description="Helical" evidence="4">
    <location>
        <begin position="372"/>
        <end position="393"/>
    </location>
</feature>
<dbReference type="CDD" id="cd03794">
    <property type="entry name" value="GT4_WbuB-like"/>
    <property type="match status" value="1"/>
</dbReference>
<feature type="domain" description="Tyrosinase copper-binding" evidence="5">
    <location>
        <begin position="181"/>
        <end position="192"/>
    </location>
</feature>
<reference evidence="6" key="1">
    <citation type="journal article" date="2021" name="Microb. Physiol.">
        <title>Proteogenomic Insights into the Physiology of Marine, Sulfate-Reducing, Filamentous Desulfonema limicola and Desulfonema magnum.</title>
        <authorList>
            <person name="Schnaars V."/>
            <person name="Wohlbrand L."/>
            <person name="Scheve S."/>
            <person name="Hinrichs C."/>
            <person name="Reinhardt R."/>
            <person name="Rabus R."/>
        </authorList>
    </citation>
    <scope>NUCLEOTIDE SEQUENCE</scope>
    <source>
        <strain evidence="6">5ac10</strain>
    </source>
</reference>
<gene>
    <name evidence="6" type="ORF">dnl_17510</name>
</gene>
<dbReference type="GO" id="GO:0016491">
    <property type="term" value="F:oxidoreductase activity"/>
    <property type="evidence" value="ECO:0007669"/>
    <property type="project" value="InterPro"/>
</dbReference>
<keyword evidence="7" id="KW-1185">Reference proteome</keyword>
<organism evidence="6 7">
    <name type="scientific">Desulfonema limicola</name>
    <dbReference type="NCBI Taxonomy" id="45656"/>
    <lineage>
        <taxon>Bacteria</taxon>
        <taxon>Pseudomonadati</taxon>
        <taxon>Thermodesulfobacteriota</taxon>
        <taxon>Desulfobacteria</taxon>
        <taxon>Desulfobacterales</taxon>
        <taxon>Desulfococcaceae</taxon>
        <taxon>Desulfonema</taxon>
    </lineage>
</organism>
<keyword evidence="4" id="KW-0812">Transmembrane</keyword>
<dbReference type="SUPFAM" id="SSF53756">
    <property type="entry name" value="UDP-Glycosyltransferase/glycogen phosphorylase"/>
    <property type="match status" value="1"/>
</dbReference>
<protein>
    <submittedName>
        <fullName evidence="6">Glycosyltransferase domain-containing protein</fullName>
    </submittedName>
</protein>
<dbReference type="InterPro" id="IPR002227">
    <property type="entry name" value="Tyrosinase_Cu-bd"/>
</dbReference>
<evidence type="ECO:0000256" key="1">
    <source>
        <dbReference type="ARBA" id="ARBA00006739"/>
    </source>
</evidence>
<accession>A0A975B619</accession>
<proteinExistence type="inferred from homology"/>
<comment type="similarity">
    <text evidence="1">Belongs to the glycosyltransferase 2 family.</text>
</comment>